<dbReference type="PANTHER" id="PTHR36113">
    <property type="entry name" value="LYASE, PUTATIVE-RELATED-RELATED"/>
    <property type="match status" value="1"/>
</dbReference>
<dbReference type="Gene3D" id="3.10.180.10">
    <property type="entry name" value="2,3-Dihydroxybiphenyl 1,2-Dioxygenase, domain 1"/>
    <property type="match status" value="1"/>
</dbReference>
<reference evidence="2 3" key="1">
    <citation type="submission" date="2019-08" db="EMBL/GenBank/DDBJ databases">
        <title>Archangium and Cystobacter genomes.</title>
        <authorList>
            <person name="Chen I.-C.K."/>
            <person name="Wielgoss S."/>
        </authorList>
    </citation>
    <scope>NUCLEOTIDE SEQUENCE [LARGE SCALE GENOMIC DNA]</scope>
    <source>
        <strain evidence="2 3">Cbm 6</strain>
    </source>
</reference>
<organism evidence="2 3">
    <name type="scientific">Archangium minus</name>
    <dbReference type="NCBI Taxonomy" id="83450"/>
    <lineage>
        <taxon>Bacteria</taxon>
        <taxon>Pseudomonadati</taxon>
        <taxon>Myxococcota</taxon>
        <taxon>Myxococcia</taxon>
        <taxon>Myxococcales</taxon>
        <taxon>Cystobacterineae</taxon>
        <taxon>Archangiaceae</taxon>
        <taxon>Archangium</taxon>
    </lineage>
</organism>
<dbReference type="InterPro" id="IPR051332">
    <property type="entry name" value="Fosfomycin_Res_Enzymes"/>
</dbReference>
<keyword evidence="3" id="KW-1185">Reference proteome</keyword>
<dbReference type="InterPro" id="IPR029068">
    <property type="entry name" value="Glyas_Bleomycin-R_OHBP_Dase"/>
</dbReference>
<dbReference type="Pfam" id="PF00903">
    <property type="entry name" value="Glyoxalase"/>
    <property type="match status" value="1"/>
</dbReference>
<dbReference type="RefSeq" id="WP_395824833.1">
    <property type="nucleotide sequence ID" value="NZ_CP043494.1"/>
</dbReference>
<dbReference type="Proteomes" id="UP001611383">
    <property type="component" value="Chromosome"/>
</dbReference>
<sequence length="121" mass="13823">MKLNHIDLHVPDVQRAVLFFERYFDFELQSNRASPAIAILSDRHGFVLVLQRLKDPAHVYPEGFHVGFLVENEDIVLGFHERVRSDGLEVSEVLRNNRGVLVYCKAPGDILVEVSCRPRAV</sequence>
<evidence type="ECO:0000313" key="2">
    <source>
        <dbReference type="EMBL" id="WNG47259.1"/>
    </source>
</evidence>
<dbReference type="CDD" id="cd06587">
    <property type="entry name" value="VOC"/>
    <property type="match status" value="1"/>
</dbReference>
<evidence type="ECO:0000313" key="3">
    <source>
        <dbReference type="Proteomes" id="UP001611383"/>
    </source>
</evidence>
<dbReference type="SUPFAM" id="SSF54593">
    <property type="entry name" value="Glyoxalase/Bleomycin resistance protein/Dihydroxybiphenyl dioxygenase"/>
    <property type="match status" value="1"/>
</dbReference>
<protein>
    <submittedName>
        <fullName evidence="2">VOC family protein</fullName>
    </submittedName>
</protein>
<dbReference type="InterPro" id="IPR037523">
    <property type="entry name" value="VOC_core"/>
</dbReference>
<dbReference type="InterPro" id="IPR004360">
    <property type="entry name" value="Glyas_Fos-R_dOase_dom"/>
</dbReference>
<name>A0ABY9WTZ7_9BACT</name>
<dbReference type="PANTHER" id="PTHR36113:SF3">
    <property type="entry name" value="SLL5075 PROTEIN"/>
    <property type="match status" value="1"/>
</dbReference>
<dbReference type="PROSITE" id="PS51819">
    <property type="entry name" value="VOC"/>
    <property type="match status" value="1"/>
</dbReference>
<gene>
    <name evidence="2" type="ORF">F0U60_26390</name>
</gene>
<dbReference type="EMBL" id="CP043494">
    <property type="protein sequence ID" value="WNG47259.1"/>
    <property type="molecule type" value="Genomic_DNA"/>
</dbReference>
<proteinExistence type="predicted"/>
<feature type="domain" description="VOC" evidence="1">
    <location>
        <begin position="2"/>
        <end position="117"/>
    </location>
</feature>
<evidence type="ECO:0000259" key="1">
    <source>
        <dbReference type="PROSITE" id="PS51819"/>
    </source>
</evidence>
<accession>A0ABY9WTZ7</accession>